<dbReference type="Pfam" id="PF00141">
    <property type="entry name" value="peroxidase"/>
    <property type="match status" value="1"/>
</dbReference>
<dbReference type="InterPro" id="IPR002016">
    <property type="entry name" value="Haem_peroxidase"/>
</dbReference>
<gene>
    <name evidence="12" type="ORF">K2173_028111</name>
</gene>
<dbReference type="AlphaFoldDB" id="A0AAV8U486"/>
<accession>A0AAV8U486</accession>
<keyword evidence="5" id="KW-0349">Heme</keyword>
<proteinExistence type="inferred from homology"/>
<dbReference type="GO" id="GO:0046872">
    <property type="term" value="F:metal ion binding"/>
    <property type="evidence" value="ECO:0007669"/>
    <property type="project" value="UniProtKB-KW"/>
</dbReference>
<dbReference type="InterPro" id="IPR010255">
    <property type="entry name" value="Haem_peroxidase_sf"/>
</dbReference>
<comment type="cofactor">
    <cofactor evidence="9">
        <name>Ca(2+)</name>
        <dbReference type="ChEBI" id="CHEBI:29108"/>
    </cofactor>
    <text evidence="9">Binds 2 calcium ions per subunit.</text>
</comment>
<feature type="binding site" evidence="9">
    <location>
        <position position="57"/>
    </location>
    <ligand>
        <name>Ca(2+)</name>
        <dbReference type="ChEBI" id="CHEBI:29108"/>
        <label>2</label>
    </ligand>
</feature>
<dbReference type="PROSITE" id="PS50873">
    <property type="entry name" value="PEROXIDASE_4"/>
    <property type="match status" value="1"/>
</dbReference>
<name>A0AAV8U486_9ROSI</name>
<comment type="similarity">
    <text evidence="10">Belongs to the peroxidase family.</text>
</comment>
<dbReference type="EC" id="1.11.1.7" evidence="3"/>
<evidence type="ECO:0000259" key="11">
    <source>
        <dbReference type="PROSITE" id="PS50873"/>
    </source>
</evidence>
<dbReference type="Proteomes" id="UP001159364">
    <property type="component" value="Linkage Group LG02"/>
</dbReference>
<reference evidence="12 13" key="1">
    <citation type="submission" date="2021-09" db="EMBL/GenBank/DDBJ databases">
        <title>Genomic insights and catalytic innovation underlie evolution of tropane alkaloids biosynthesis.</title>
        <authorList>
            <person name="Wang Y.-J."/>
            <person name="Tian T."/>
            <person name="Huang J.-P."/>
            <person name="Huang S.-X."/>
        </authorList>
    </citation>
    <scope>NUCLEOTIDE SEQUENCE [LARGE SCALE GENOMIC DNA]</scope>
    <source>
        <strain evidence="12">KIB-2018</strain>
        <tissue evidence="12">Leaf</tissue>
    </source>
</reference>
<dbReference type="SUPFAM" id="SSF48113">
    <property type="entry name" value="Heme-dependent peroxidases"/>
    <property type="match status" value="1"/>
</dbReference>
<evidence type="ECO:0000256" key="7">
    <source>
        <dbReference type="ARBA" id="ARBA00023002"/>
    </source>
</evidence>
<evidence type="ECO:0000256" key="4">
    <source>
        <dbReference type="ARBA" id="ARBA00022559"/>
    </source>
</evidence>
<evidence type="ECO:0000256" key="8">
    <source>
        <dbReference type="ARBA" id="ARBA00023004"/>
    </source>
</evidence>
<dbReference type="GO" id="GO:0006979">
    <property type="term" value="P:response to oxidative stress"/>
    <property type="evidence" value="ECO:0007669"/>
    <property type="project" value="InterPro"/>
</dbReference>
<organism evidence="12 13">
    <name type="scientific">Erythroxylum novogranatense</name>
    <dbReference type="NCBI Taxonomy" id="1862640"/>
    <lineage>
        <taxon>Eukaryota</taxon>
        <taxon>Viridiplantae</taxon>
        <taxon>Streptophyta</taxon>
        <taxon>Embryophyta</taxon>
        <taxon>Tracheophyta</taxon>
        <taxon>Spermatophyta</taxon>
        <taxon>Magnoliopsida</taxon>
        <taxon>eudicotyledons</taxon>
        <taxon>Gunneridae</taxon>
        <taxon>Pentapetalae</taxon>
        <taxon>rosids</taxon>
        <taxon>fabids</taxon>
        <taxon>Malpighiales</taxon>
        <taxon>Erythroxylaceae</taxon>
        <taxon>Erythroxylum</taxon>
    </lineage>
</organism>
<evidence type="ECO:0000313" key="13">
    <source>
        <dbReference type="Proteomes" id="UP001159364"/>
    </source>
</evidence>
<comment type="catalytic activity">
    <reaction evidence="1">
        <text>2 a phenolic donor + H2O2 = 2 a phenolic radical donor + 2 H2O</text>
        <dbReference type="Rhea" id="RHEA:56136"/>
        <dbReference type="ChEBI" id="CHEBI:15377"/>
        <dbReference type="ChEBI" id="CHEBI:16240"/>
        <dbReference type="ChEBI" id="CHEBI:139520"/>
        <dbReference type="ChEBI" id="CHEBI:139521"/>
        <dbReference type="EC" id="1.11.1.7"/>
    </reaction>
</comment>
<feature type="binding site" evidence="9">
    <location>
        <position position="65"/>
    </location>
    <ligand>
        <name>Ca(2+)</name>
        <dbReference type="ChEBI" id="CHEBI:29108"/>
        <label>2</label>
    </ligand>
</feature>
<comment type="cofactor">
    <cofactor evidence="2">
        <name>heme b</name>
        <dbReference type="ChEBI" id="CHEBI:60344"/>
    </cofactor>
</comment>
<keyword evidence="13" id="KW-1185">Reference proteome</keyword>
<evidence type="ECO:0000256" key="9">
    <source>
        <dbReference type="PIRSR" id="PIRSR600823-3"/>
    </source>
</evidence>
<evidence type="ECO:0000256" key="2">
    <source>
        <dbReference type="ARBA" id="ARBA00001970"/>
    </source>
</evidence>
<dbReference type="PANTHER" id="PTHR31517:SF17">
    <property type="entry name" value="PEROXIDASE 6"/>
    <property type="match status" value="1"/>
</dbReference>
<evidence type="ECO:0000256" key="1">
    <source>
        <dbReference type="ARBA" id="ARBA00000189"/>
    </source>
</evidence>
<dbReference type="Gene3D" id="1.10.420.10">
    <property type="entry name" value="Peroxidase, domain 2"/>
    <property type="match status" value="1"/>
</dbReference>
<keyword evidence="7" id="KW-0560">Oxidoreductase</keyword>
<dbReference type="GO" id="GO:0140825">
    <property type="term" value="F:lactoperoxidase activity"/>
    <property type="evidence" value="ECO:0007669"/>
    <property type="project" value="UniProtKB-EC"/>
</dbReference>
<evidence type="ECO:0000256" key="5">
    <source>
        <dbReference type="ARBA" id="ARBA00022617"/>
    </source>
</evidence>
<keyword evidence="9" id="KW-0106">Calcium</keyword>
<keyword evidence="6 9" id="KW-0479">Metal-binding</keyword>
<evidence type="ECO:0000313" key="12">
    <source>
        <dbReference type="EMBL" id="KAJ8772934.1"/>
    </source>
</evidence>
<keyword evidence="4" id="KW-0575">Peroxidase</keyword>
<dbReference type="PANTHER" id="PTHR31517">
    <property type="match status" value="1"/>
</dbReference>
<evidence type="ECO:0000256" key="6">
    <source>
        <dbReference type="ARBA" id="ARBA00022723"/>
    </source>
</evidence>
<dbReference type="InterPro" id="IPR000823">
    <property type="entry name" value="Peroxidase_pln"/>
</dbReference>
<evidence type="ECO:0000256" key="10">
    <source>
        <dbReference type="RuleBase" id="RU004241"/>
    </source>
</evidence>
<protein>
    <recommendedName>
        <fullName evidence="3">peroxidase</fullName>
        <ecNumber evidence="3">1.11.1.7</ecNumber>
    </recommendedName>
</protein>
<evidence type="ECO:0000256" key="3">
    <source>
        <dbReference type="ARBA" id="ARBA00012313"/>
    </source>
</evidence>
<dbReference type="GO" id="GO:0020037">
    <property type="term" value="F:heme binding"/>
    <property type="evidence" value="ECO:0007669"/>
    <property type="project" value="InterPro"/>
</dbReference>
<comment type="caution">
    <text evidence="12">The sequence shown here is derived from an EMBL/GenBank/DDBJ whole genome shotgun (WGS) entry which is preliminary data.</text>
</comment>
<feature type="domain" description="Plant heme peroxidase family profile" evidence="11">
    <location>
        <begin position="1"/>
        <end position="128"/>
    </location>
</feature>
<dbReference type="EMBL" id="JAIWQS010000002">
    <property type="protein sequence ID" value="KAJ8772934.1"/>
    <property type="molecule type" value="Genomic_DNA"/>
</dbReference>
<keyword evidence="8" id="KW-0408">Iron</keyword>
<sequence>MTVEAIIKLYATKGFTAREMVALMGALPLQQEHPTDPALNPKFAAALKSMCNNYKTDPTMSAFNDVYTLAKLSEGIGALASDDALVRDPVTKPFVELYAKNQDQFFKDFSLAMEKLSVLGAKTGKKGENVEIVGDDGGTYLHNLYVLTSSLNDSNAKHWLNL</sequence>